<evidence type="ECO:0000313" key="1">
    <source>
        <dbReference type="EMBL" id="CAL5224147.1"/>
    </source>
</evidence>
<proteinExistence type="predicted"/>
<dbReference type="EMBL" id="CAXHTA020000010">
    <property type="protein sequence ID" value="CAL5224147.1"/>
    <property type="molecule type" value="Genomic_DNA"/>
</dbReference>
<keyword evidence="2" id="KW-1185">Reference proteome</keyword>
<comment type="caution">
    <text evidence="1">The sequence shown here is derived from an EMBL/GenBank/DDBJ whole genome shotgun (WGS) entry which is preliminary data.</text>
</comment>
<evidence type="ECO:0000313" key="2">
    <source>
        <dbReference type="Proteomes" id="UP001497392"/>
    </source>
</evidence>
<dbReference type="Proteomes" id="UP001497392">
    <property type="component" value="Unassembled WGS sequence"/>
</dbReference>
<organism evidence="1 2">
    <name type="scientific">Coccomyxa viridis</name>
    <dbReference type="NCBI Taxonomy" id="1274662"/>
    <lineage>
        <taxon>Eukaryota</taxon>
        <taxon>Viridiplantae</taxon>
        <taxon>Chlorophyta</taxon>
        <taxon>core chlorophytes</taxon>
        <taxon>Trebouxiophyceae</taxon>
        <taxon>Trebouxiophyceae incertae sedis</taxon>
        <taxon>Coccomyxaceae</taxon>
        <taxon>Coccomyxa</taxon>
    </lineage>
</organism>
<name>A0ABP1G2V6_9CHLO</name>
<accession>A0ABP1G2V6</accession>
<protein>
    <submittedName>
        <fullName evidence="1">G6783 protein</fullName>
    </submittedName>
</protein>
<gene>
    <name evidence="1" type="primary">g6783</name>
    <name evidence="1" type="ORF">VP750_LOCUS5806</name>
</gene>
<reference evidence="1 2" key="1">
    <citation type="submission" date="2024-06" db="EMBL/GenBank/DDBJ databases">
        <authorList>
            <person name="Kraege A."/>
            <person name="Thomma B."/>
        </authorList>
    </citation>
    <scope>NUCLEOTIDE SEQUENCE [LARGE SCALE GENOMIC DNA]</scope>
</reference>
<sequence>MLDLYEALSWQYASKEDVESKRRRLLAACEERLEILKKEYLPALAKEHGISKEFCAALKEPESFTAEDYGRLADLDFGLMVWRQNLKRSASLASTRQEKEELVRSAYVTAEALVKRCLGNSHKLWNQMARWSQMSAPRQSAYAMTKSPPRRSASMSDAPLGGDGIITVYERAMAQVWLRLEAIAQQHGVADALQALLHRDRSGSRPLSFGQVAVALDQVTKALDAGKAPQQAQDMAIRVASDAPINPPVLRQGIDNTAESAKIQTKPLSTTVITEE</sequence>